<organism evidence="1 2">
    <name type="scientific">Vespula pensylvanica</name>
    <name type="common">Western yellow jacket</name>
    <name type="synonym">Wasp</name>
    <dbReference type="NCBI Taxonomy" id="30213"/>
    <lineage>
        <taxon>Eukaryota</taxon>
        <taxon>Metazoa</taxon>
        <taxon>Ecdysozoa</taxon>
        <taxon>Arthropoda</taxon>
        <taxon>Hexapoda</taxon>
        <taxon>Insecta</taxon>
        <taxon>Pterygota</taxon>
        <taxon>Neoptera</taxon>
        <taxon>Endopterygota</taxon>
        <taxon>Hymenoptera</taxon>
        <taxon>Apocrita</taxon>
        <taxon>Aculeata</taxon>
        <taxon>Vespoidea</taxon>
        <taxon>Vespidae</taxon>
        <taxon>Vespinae</taxon>
        <taxon>Vespula</taxon>
    </lineage>
</organism>
<evidence type="ECO:0000313" key="2">
    <source>
        <dbReference type="Proteomes" id="UP000600918"/>
    </source>
</evidence>
<gene>
    <name evidence="1" type="ORF">H0235_002630</name>
</gene>
<reference evidence="1" key="1">
    <citation type="journal article" date="2020" name="G3 (Bethesda)">
        <title>High-Quality Assemblies for Three Invasive Social Wasps from the &lt;i&gt;Vespula&lt;/i&gt; Genus.</title>
        <authorList>
            <person name="Harrop T.W.R."/>
            <person name="Guhlin J."/>
            <person name="McLaughlin G.M."/>
            <person name="Permina E."/>
            <person name="Stockwell P."/>
            <person name="Gilligan J."/>
            <person name="Le Lec M.F."/>
            <person name="Gruber M.A.M."/>
            <person name="Quinn O."/>
            <person name="Lovegrove M."/>
            <person name="Duncan E.J."/>
            <person name="Remnant E.J."/>
            <person name="Van Eeckhoven J."/>
            <person name="Graham B."/>
            <person name="Knapp R.A."/>
            <person name="Langford K.W."/>
            <person name="Kronenberg Z."/>
            <person name="Press M.O."/>
            <person name="Eacker S.M."/>
            <person name="Wilson-Rankin E.E."/>
            <person name="Purcell J."/>
            <person name="Lester P.J."/>
            <person name="Dearden P.K."/>
        </authorList>
    </citation>
    <scope>NUCLEOTIDE SEQUENCE</scope>
    <source>
        <strain evidence="1">Volc-1</strain>
    </source>
</reference>
<protein>
    <submittedName>
        <fullName evidence="1">Uncharacterized protein</fullName>
    </submittedName>
</protein>
<comment type="caution">
    <text evidence="1">The sequence shown here is derived from an EMBL/GenBank/DDBJ whole genome shotgun (WGS) entry which is preliminary data.</text>
</comment>
<keyword evidence="2" id="KW-1185">Reference proteome</keyword>
<dbReference type="EMBL" id="JACSDY010000002">
    <property type="protein sequence ID" value="KAF7434439.1"/>
    <property type="molecule type" value="Genomic_DNA"/>
</dbReference>
<sequence>MVRPPCRISSPFLTDSEVRRVRRQSLAVNLFSGLEAEVPSSFPRKSSRVTGHSSFHCLRLARTRWS</sequence>
<dbReference type="AlphaFoldDB" id="A0A834UDZ3"/>
<evidence type="ECO:0000313" key="1">
    <source>
        <dbReference type="EMBL" id="KAF7434439.1"/>
    </source>
</evidence>
<proteinExistence type="predicted"/>
<accession>A0A834UDZ3</accession>
<name>A0A834UDZ3_VESPE</name>
<dbReference type="Proteomes" id="UP000600918">
    <property type="component" value="Unassembled WGS sequence"/>
</dbReference>